<name>A0A7X2PBC8_9SPIO</name>
<keyword evidence="5" id="KW-0813">Transport</keyword>
<protein>
    <recommendedName>
        <fullName evidence="4">sn-glycerol-3-phosphate-binding periplasmic protein UgpB</fullName>
    </recommendedName>
</protein>
<accession>A0A7X2PBC8</accession>
<dbReference type="RefSeq" id="WP_154424639.1">
    <property type="nucleotide sequence ID" value="NZ_VUNN01000003.1"/>
</dbReference>
<evidence type="ECO:0000256" key="1">
    <source>
        <dbReference type="ARBA" id="ARBA00004418"/>
    </source>
</evidence>
<dbReference type="AlphaFoldDB" id="A0A7X2PBC8"/>
<dbReference type="SUPFAM" id="SSF53850">
    <property type="entry name" value="Periplasmic binding protein-like II"/>
    <property type="match status" value="1"/>
</dbReference>
<feature type="chain" id="PRO_5030687103" description="sn-glycerol-3-phosphate-binding periplasmic protein UgpB" evidence="7">
    <location>
        <begin position="21"/>
        <end position="443"/>
    </location>
</feature>
<dbReference type="GO" id="GO:0042597">
    <property type="term" value="C:periplasmic space"/>
    <property type="evidence" value="ECO:0007669"/>
    <property type="project" value="UniProtKB-SubCell"/>
</dbReference>
<comment type="similarity">
    <text evidence="2">Belongs to the bacterial solute-binding protein 1 family.</text>
</comment>
<dbReference type="InterPro" id="IPR050490">
    <property type="entry name" value="Bact_solute-bd_prot1"/>
</dbReference>
<comment type="subcellular location">
    <subcellularLocation>
        <location evidence="1">Periplasm</location>
    </subcellularLocation>
</comment>
<comment type="subunit">
    <text evidence="3">The complex is composed of two ATP-binding proteins (UgpC), two transmembrane proteins (UgpA and UgpE) and a solute-binding protein (UgpB).</text>
</comment>
<dbReference type="EMBL" id="VUNN01000003">
    <property type="protein sequence ID" value="MSU05742.1"/>
    <property type="molecule type" value="Genomic_DNA"/>
</dbReference>
<dbReference type="Proteomes" id="UP000460549">
    <property type="component" value="Unassembled WGS sequence"/>
</dbReference>
<keyword evidence="9" id="KW-1185">Reference proteome</keyword>
<proteinExistence type="inferred from homology"/>
<evidence type="ECO:0000256" key="3">
    <source>
        <dbReference type="ARBA" id="ARBA00011557"/>
    </source>
</evidence>
<evidence type="ECO:0000256" key="6">
    <source>
        <dbReference type="ARBA" id="ARBA00022729"/>
    </source>
</evidence>
<sequence>MKKLLVLLAVLFCLSFALFAAGAKEEKVTTITFWHSNSGILGEALDELVEKFNTTVGKEKNIEVVSIYQGKASDVLTKVKAVSQSDNVSEYPSLVQLDATGVVDMASNKDLLYAEDLFKANGDDLSFLLEQAKESMMYKNKMIALPFNASTILYYYNKTLFDECGISQIKTLDDLINVASKLTKKDESGKVVRYAISAVPTTYEMCAFIGSQNGGSYLTDMENGHQGFATKTVFKEEGTLKSFLEKWEELYKTGGLKNSTSGVTTEFISGQTASMLASTSNLTTVLSGIDGRFELGVSFLPMVNENATGGVNLGGGALFTFNSDEATQRGVYEFMRFLTSAENQLYWHIETGYLPVNKDTYTLEEYIEHCNKNPLFKVASDQLLASNPKVVGLWIPNGYEVYYAFQSNIKDMLEKGISIDETVDKMTNEIDRGLDAFNRQNIN</sequence>
<dbReference type="Pfam" id="PF13416">
    <property type="entry name" value="SBP_bac_8"/>
    <property type="match status" value="1"/>
</dbReference>
<dbReference type="PANTHER" id="PTHR43649">
    <property type="entry name" value="ARABINOSE-BINDING PROTEIN-RELATED"/>
    <property type="match status" value="1"/>
</dbReference>
<evidence type="ECO:0000313" key="9">
    <source>
        <dbReference type="Proteomes" id="UP000460549"/>
    </source>
</evidence>
<organism evidence="8 9">
    <name type="scientific">Bullifex porci</name>
    <dbReference type="NCBI Taxonomy" id="2606638"/>
    <lineage>
        <taxon>Bacteria</taxon>
        <taxon>Pseudomonadati</taxon>
        <taxon>Spirochaetota</taxon>
        <taxon>Spirochaetia</taxon>
        <taxon>Spirochaetales</taxon>
        <taxon>Spirochaetaceae</taxon>
        <taxon>Bullifex</taxon>
    </lineage>
</organism>
<dbReference type="PANTHER" id="PTHR43649:SF31">
    <property type="entry name" value="SN-GLYCEROL-3-PHOSPHATE-BINDING PERIPLASMIC PROTEIN UGPB"/>
    <property type="match status" value="1"/>
</dbReference>
<evidence type="ECO:0000313" key="8">
    <source>
        <dbReference type="EMBL" id="MSU05742.1"/>
    </source>
</evidence>
<keyword evidence="6 7" id="KW-0732">Signal</keyword>
<dbReference type="InterPro" id="IPR006059">
    <property type="entry name" value="SBP"/>
</dbReference>
<gene>
    <name evidence="8" type="ORF">FYJ80_02975</name>
</gene>
<dbReference type="CDD" id="cd14748">
    <property type="entry name" value="PBP2_UgpB"/>
    <property type="match status" value="1"/>
</dbReference>
<evidence type="ECO:0000256" key="2">
    <source>
        <dbReference type="ARBA" id="ARBA00008520"/>
    </source>
</evidence>
<evidence type="ECO:0000256" key="7">
    <source>
        <dbReference type="SAM" id="SignalP"/>
    </source>
</evidence>
<reference evidence="8 9" key="1">
    <citation type="submission" date="2019-08" db="EMBL/GenBank/DDBJ databases">
        <title>In-depth cultivation of the pig gut microbiome towards novel bacterial diversity and tailored functional studies.</title>
        <authorList>
            <person name="Wylensek D."/>
            <person name="Hitch T.C.A."/>
            <person name="Clavel T."/>
        </authorList>
    </citation>
    <scope>NUCLEOTIDE SEQUENCE [LARGE SCALE GENOMIC DNA]</scope>
    <source>
        <strain evidence="8 9">NM-380-WT-3C1</strain>
    </source>
</reference>
<evidence type="ECO:0000256" key="4">
    <source>
        <dbReference type="ARBA" id="ARBA00017470"/>
    </source>
</evidence>
<feature type="signal peptide" evidence="7">
    <location>
        <begin position="1"/>
        <end position="20"/>
    </location>
</feature>
<dbReference type="Gene3D" id="3.40.190.10">
    <property type="entry name" value="Periplasmic binding protein-like II"/>
    <property type="match status" value="2"/>
</dbReference>
<evidence type="ECO:0000256" key="5">
    <source>
        <dbReference type="ARBA" id="ARBA00022448"/>
    </source>
</evidence>
<comment type="caution">
    <text evidence="8">The sequence shown here is derived from an EMBL/GenBank/DDBJ whole genome shotgun (WGS) entry which is preliminary data.</text>
</comment>